<dbReference type="GO" id="GO:0016491">
    <property type="term" value="F:oxidoreductase activity"/>
    <property type="evidence" value="ECO:0007669"/>
    <property type="project" value="InterPro"/>
</dbReference>
<dbReference type="InterPro" id="IPR044053">
    <property type="entry name" value="AsaB-like"/>
</dbReference>
<evidence type="ECO:0000313" key="2">
    <source>
        <dbReference type="EMBL" id="KIM49726.1"/>
    </source>
</evidence>
<dbReference type="HOGENOM" id="CLU_042688_2_0_1"/>
<gene>
    <name evidence="2" type="ORF">M413DRAFT_115299</name>
</gene>
<comment type="similarity">
    <text evidence="1">Belongs to the asaB hydroxylase/desaturase family.</text>
</comment>
<protein>
    <recommendedName>
        <fullName evidence="4">Methyltransferase</fullName>
    </recommendedName>
</protein>
<evidence type="ECO:0008006" key="4">
    <source>
        <dbReference type="Google" id="ProtNLM"/>
    </source>
</evidence>
<dbReference type="Proteomes" id="UP000053424">
    <property type="component" value="Unassembled WGS sequence"/>
</dbReference>
<dbReference type="OrthoDB" id="412788at2759"/>
<dbReference type="AlphaFoldDB" id="A0A0C3D0V1"/>
<reference evidence="3" key="2">
    <citation type="submission" date="2015-01" db="EMBL/GenBank/DDBJ databases">
        <title>Evolutionary Origins and Diversification of the Mycorrhizal Mutualists.</title>
        <authorList>
            <consortium name="DOE Joint Genome Institute"/>
            <consortium name="Mycorrhizal Genomics Consortium"/>
            <person name="Kohler A."/>
            <person name="Kuo A."/>
            <person name="Nagy L.G."/>
            <person name="Floudas D."/>
            <person name="Copeland A."/>
            <person name="Barry K.W."/>
            <person name="Cichocki N."/>
            <person name="Veneault-Fourrey C."/>
            <person name="LaButti K."/>
            <person name="Lindquist E.A."/>
            <person name="Lipzen A."/>
            <person name="Lundell T."/>
            <person name="Morin E."/>
            <person name="Murat C."/>
            <person name="Riley R."/>
            <person name="Ohm R."/>
            <person name="Sun H."/>
            <person name="Tunlid A."/>
            <person name="Henrissat B."/>
            <person name="Grigoriev I.V."/>
            <person name="Hibbett D.S."/>
            <person name="Martin F."/>
        </authorList>
    </citation>
    <scope>NUCLEOTIDE SEQUENCE [LARGE SCALE GENOMIC DNA]</scope>
    <source>
        <strain evidence="3">h7</strain>
    </source>
</reference>
<evidence type="ECO:0000256" key="1">
    <source>
        <dbReference type="ARBA" id="ARBA00023604"/>
    </source>
</evidence>
<dbReference type="EMBL" id="KN831768">
    <property type="protein sequence ID" value="KIM49726.1"/>
    <property type="molecule type" value="Genomic_DNA"/>
</dbReference>
<evidence type="ECO:0000313" key="3">
    <source>
        <dbReference type="Proteomes" id="UP000053424"/>
    </source>
</evidence>
<keyword evidence="3" id="KW-1185">Reference proteome</keyword>
<sequence length="304" mass="34223">MKDTTPPGFPVLDTVTTTLNFFDARQPESNFRWTGSNGSERPMNLTTPDPHQVVIHDMRALSAAQREEMGLTLEKAGFEVVEGWGSGGEALKADWEQGKWNDESWIEGTYYEYVKRMISEKFNAKTVAIYDYTIRKRTTTDVPQGKDGMAPVAPAQQVHIDQTYWAAIGRIRLHLGEDAAQRVLSGASIARICNVWRPLVGPVYDRPLTAADFRSLDFERDFKETLPAPPGCRTGESQMVRFHPDQRWYYLSKMATNEALLLKCFDSGTGVRSPHSAFMDPTAPVDAEPRWSIEVRTISLVDVC</sequence>
<dbReference type="PANTHER" id="PTHR34598">
    <property type="entry name" value="BLL6449 PROTEIN"/>
    <property type="match status" value="1"/>
</dbReference>
<reference evidence="2 3" key="1">
    <citation type="submission" date="2014-04" db="EMBL/GenBank/DDBJ databases">
        <authorList>
            <consortium name="DOE Joint Genome Institute"/>
            <person name="Kuo A."/>
            <person name="Gay G."/>
            <person name="Dore J."/>
            <person name="Kohler A."/>
            <person name="Nagy L.G."/>
            <person name="Floudas D."/>
            <person name="Copeland A."/>
            <person name="Barry K.W."/>
            <person name="Cichocki N."/>
            <person name="Veneault-Fourrey C."/>
            <person name="LaButti K."/>
            <person name="Lindquist E.A."/>
            <person name="Lipzen A."/>
            <person name="Lundell T."/>
            <person name="Morin E."/>
            <person name="Murat C."/>
            <person name="Sun H."/>
            <person name="Tunlid A."/>
            <person name="Henrissat B."/>
            <person name="Grigoriev I.V."/>
            <person name="Hibbett D.S."/>
            <person name="Martin F."/>
            <person name="Nordberg H.P."/>
            <person name="Cantor M.N."/>
            <person name="Hua S.X."/>
        </authorList>
    </citation>
    <scope>NUCLEOTIDE SEQUENCE [LARGE SCALE GENOMIC DNA]</scope>
    <source>
        <strain evidence="3">h7</strain>
    </source>
</reference>
<accession>A0A0C3D0V1</accession>
<dbReference type="PANTHER" id="PTHR34598:SF3">
    <property type="entry name" value="OXIDOREDUCTASE AN1597"/>
    <property type="match status" value="1"/>
</dbReference>
<dbReference type="NCBIfam" id="NF041278">
    <property type="entry name" value="CmcJ_NvfI_EfuI"/>
    <property type="match status" value="1"/>
</dbReference>
<dbReference type="STRING" id="686832.A0A0C3D0V1"/>
<proteinExistence type="inferred from homology"/>
<name>A0A0C3D0V1_HEBCY</name>
<organism evidence="2 3">
    <name type="scientific">Hebeloma cylindrosporum</name>
    <dbReference type="NCBI Taxonomy" id="76867"/>
    <lineage>
        <taxon>Eukaryota</taxon>
        <taxon>Fungi</taxon>
        <taxon>Dikarya</taxon>
        <taxon>Basidiomycota</taxon>
        <taxon>Agaricomycotina</taxon>
        <taxon>Agaricomycetes</taxon>
        <taxon>Agaricomycetidae</taxon>
        <taxon>Agaricales</taxon>
        <taxon>Agaricineae</taxon>
        <taxon>Hymenogastraceae</taxon>
        <taxon>Hebeloma</taxon>
    </lineage>
</organism>